<keyword evidence="1" id="KW-0472">Membrane</keyword>
<name>A0A9K3H3T6_HELAN</name>
<sequence>MCLACDGRLVILPMYLKYILIFLPFSMLHNLKPYPFLSHLSLENNRQLPLVAEPRRHRGMVVVLRLFANPPHHRHHHFDTTTTFESV</sequence>
<reference evidence="2" key="2">
    <citation type="submission" date="2020-06" db="EMBL/GenBank/DDBJ databases">
        <title>Helianthus annuus Genome sequencing and assembly Release 2.</title>
        <authorList>
            <person name="Gouzy J."/>
            <person name="Langlade N."/>
            <person name="Munos S."/>
        </authorList>
    </citation>
    <scope>NUCLEOTIDE SEQUENCE</scope>
    <source>
        <tissue evidence="2">Leaves</tissue>
    </source>
</reference>
<accession>A0A9K3H3T6</accession>
<gene>
    <name evidence="2" type="ORF">HanXRQr2_Chr15g0715021</name>
</gene>
<proteinExistence type="predicted"/>
<reference evidence="2" key="1">
    <citation type="journal article" date="2017" name="Nature">
        <title>The sunflower genome provides insights into oil metabolism, flowering and Asterid evolution.</title>
        <authorList>
            <person name="Badouin H."/>
            <person name="Gouzy J."/>
            <person name="Grassa C.J."/>
            <person name="Murat F."/>
            <person name="Staton S.E."/>
            <person name="Cottret L."/>
            <person name="Lelandais-Briere C."/>
            <person name="Owens G.L."/>
            <person name="Carrere S."/>
            <person name="Mayjonade B."/>
            <person name="Legrand L."/>
            <person name="Gill N."/>
            <person name="Kane N.C."/>
            <person name="Bowers J.E."/>
            <person name="Hubner S."/>
            <person name="Bellec A."/>
            <person name="Berard A."/>
            <person name="Berges H."/>
            <person name="Blanchet N."/>
            <person name="Boniface M.C."/>
            <person name="Brunel D."/>
            <person name="Catrice O."/>
            <person name="Chaidir N."/>
            <person name="Claudel C."/>
            <person name="Donnadieu C."/>
            <person name="Faraut T."/>
            <person name="Fievet G."/>
            <person name="Helmstetter N."/>
            <person name="King M."/>
            <person name="Knapp S.J."/>
            <person name="Lai Z."/>
            <person name="Le Paslier M.C."/>
            <person name="Lippi Y."/>
            <person name="Lorenzon L."/>
            <person name="Mandel J.R."/>
            <person name="Marage G."/>
            <person name="Marchand G."/>
            <person name="Marquand E."/>
            <person name="Bret-Mestries E."/>
            <person name="Morien E."/>
            <person name="Nambeesan S."/>
            <person name="Nguyen T."/>
            <person name="Pegot-Espagnet P."/>
            <person name="Pouilly N."/>
            <person name="Raftis F."/>
            <person name="Sallet E."/>
            <person name="Schiex T."/>
            <person name="Thomas J."/>
            <person name="Vandecasteele C."/>
            <person name="Vares D."/>
            <person name="Vear F."/>
            <person name="Vautrin S."/>
            <person name="Crespi M."/>
            <person name="Mangin B."/>
            <person name="Burke J.M."/>
            <person name="Salse J."/>
            <person name="Munos S."/>
            <person name="Vincourt P."/>
            <person name="Rieseberg L.H."/>
            <person name="Langlade N.B."/>
        </authorList>
    </citation>
    <scope>NUCLEOTIDE SEQUENCE</scope>
    <source>
        <tissue evidence="2">Leaves</tissue>
    </source>
</reference>
<protein>
    <submittedName>
        <fullName evidence="2">Uncharacterized protein</fullName>
    </submittedName>
</protein>
<comment type="caution">
    <text evidence="2">The sequence shown here is derived from an EMBL/GenBank/DDBJ whole genome shotgun (WGS) entry which is preliminary data.</text>
</comment>
<evidence type="ECO:0000256" key="1">
    <source>
        <dbReference type="SAM" id="Phobius"/>
    </source>
</evidence>
<dbReference type="AlphaFoldDB" id="A0A9K3H3T6"/>
<dbReference type="Gramene" id="mRNA:HanXRQr2_Chr15g0715021">
    <property type="protein sequence ID" value="CDS:HanXRQr2_Chr15g0715021.1"/>
    <property type="gene ID" value="HanXRQr2_Chr15g0715021"/>
</dbReference>
<keyword evidence="1" id="KW-0812">Transmembrane</keyword>
<evidence type="ECO:0000313" key="3">
    <source>
        <dbReference type="Proteomes" id="UP000215914"/>
    </source>
</evidence>
<keyword evidence="3" id="KW-1185">Reference proteome</keyword>
<evidence type="ECO:0000313" key="2">
    <source>
        <dbReference type="EMBL" id="KAF5766407.1"/>
    </source>
</evidence>
<feature type="transmembrane region" description="Helical" evidence="1">
    <location>
        <begin position="12"/>
        <end position="31"/>
    </location>
</feature>
<organism evidence="2 3">
    <name type="scientific">Helianthus annuus</name>
    <name type="common">Common sunflower</name>
    <dbReference type="NCBI Taxonomy" id="4232"/>
    <lineage>
        <taxon>Eukaryota</taxon>
        <taxon>Viridiplantae</taxon>
        <taxon>Streptophyta</taxon>
        <taxon>Embryophyta</taxon>
        <taxon>Tracheophyta</taxon>
        <taxon>Spermatophyta</taxon>
        <taxon>Magnoliopsida</taxon>
        <taxon>eudicotyledons</taxon>
        <taxon>Gunneridae</taxon>
        <taxon>Pentapetalae</taxon>
        <taxon>asterids</taxon>
        <taxon>campanulids</taxon>
        <taxon>Asterales</taxon>
        <taxon>Asteraceae</taxon>
        <taxon>Asteroideae</taxon>
        <taxon>Heliantheae alliance</taxon>
        <taxon>Heliantheae</taxon>
        <taxon>Helianthus</taxon>
    </lineage>
</organism>
<dbReference type="EMBL" id="MNCJ02000330">
    <property type="protein sequence ID" value="KAF5766407.1"/>
    <property type="molecule type" value="Genomic_DNA"/>
</dbReference>
<keyword evidence="1" id="KW-1133">Transmembrane helix</keyword>
<dbReference type="Proteomes" id="UP000215914">
    <property type="component" value="Unassembled WGS sequence"/>
</dbReference>